<dbReference type="AlphaFoldDB" id="A0AAE4C9S8"/>
<dbReference type="EMBL" id="JAVDYB010000001">
    <property type="protein sequence ID" value="MDR7276866.1"/>
    <property type="molecule type" value="Genomic_DNA"/>
</dbReference>
<keyword evidence="2" id="KW-1185">Reference proteome</keyword>
<evidence type="ECO:0000313" key="1">
    <source>
        <dbReference type="EMBL" id="MDR7276866.1"/>
    </source>
</evidence>
<protein>
    <submittedName>
        <fullName evidence="1">Uncharacterized protein</fullName>
    </submittedName>
</protein>
<organism evidence="1 2">
    <name type="scientific">Catenuloplanes atrovinosus</name>
    <dbReference type="NCBI Taxonomy" id="137266"/>
    <lineage>
        <taxon>Bacteria</taxon>
        <taxon>Bacillati</taxon>
        <taxon>Actinomycetota</taxon>
        <taxon>Actinomycetes</taxon>
        <taxon>Micromonosporales</taxon>
        <taxon>Micromonosporaceae</taxon>
        <taxon>Catenuloplanes</taxon>
    </lineage>
</organism>
<gene>
    <name evidence="1" type="ORF">J2S41_003644</name>
</gene>
<name>A0AAE4C9S8_9ACTN</name>
<sequence>MSRTVHRLDRHGTIRDWLTGPAWSSPAGDLGAHLDATGPPWGPHGRWRLTNGPDATPLKEALHRARPLPADGPVPAAAAEGAAFTFQGHEGTWRRAHTAADGLVDWSAFCFTPEYRTALAAATVEVDQAEWRELRVAGTGPVRLFHDGAPIGGSDRVSYMEPLEWTVRVWLPSGVSTLVAALWQAGFRECRQILRVRVAGPPVRVIVPCPGADEDASARAEDLLDAVGLAAWAIPGPDAAAELTGPDGARLRVWWPGGPDRGGAVTLDGGRARIPLAGPPGPVRLRVGVDAPGVPVHRDLDGVLLPGEHRERPVGTPDDWRRELLEHAAAGAGAPAALARWTLTGDAVTADPLGRALTMIRERADCADFEAVGLLNLWHRVPPGNWAPGLRDEVRAALRGFKYWIDQPGLDAMCYFTENHQLVWHTAETLAGEAFRDDVFGNTGWTGRRHAEHGRAMAGEWMTRRLAGGFSEFDSNAYLAIDLLALVSLAELGADRALAGLAAGLADRVLFSLAANSWRGVHGCAHGRSYVGALRSSRLEETAPIMRLCFGVGALNDALLPATVLATARGYAVPAVVRAVADHGGDWRGRQRYRGRYLPERDLLDRPYGSDVVVHRTPDVMLASAQDYRAGLPGLQEHVWGATLGPETQIFVTHPPNASVSPSSRPNAWAGNRVLPRVRQHGGTLLALYAIPPDDPVGRTHAWFPRAHLDEWAARGPWTAGRRGDGYVALAVDGGAEFVTAGSEAWQELVPRGPGTAWVCVVGRRATHGSFAAFVDGLATPAFGAARVRYARPGEPALELAWSGPFTVNGRVPAADPETQLDNPACRLRHGDPGMIIAFGGATHRIDLRTGRRSAGA</sequence>
<accession>A0AAE4C9S8</accession>
<evidence type="ECO:0000313" key="2">
    <source>
        <dbReference type="Proteomes" id="UP001183643"/>
    </source>
</evidence>
<dbReference type="Proteomes" id="UP001183643">
    <property type="component" value="Unassembled WGS sequence"/>
</dbReference>
<proteinExistence type="predicted"/>
<comment type="caution">
    <text evidence="1">The sequence shown here is derived from an EMBL/GenBank/DDBJ whole genome shotgun (WGS) entry which is preliminary data.</text>
</comment>
<dbReference type="RefSeq" id="WP_310369077.1">
    <property type="nucleotide sequence ID" value="NZ_JAVDYB010000001.1"/>
</dbReference>
<reference evidence="1" key="1">
    <citation type="submission" date="2023-07" db="EMBL/GenBank/DDBJ databases">
        <title>Sequencing the genomes of 1000 actinobacteria strains.</title>
        <authorList>
            <person name="Klenk H.-P."/>
        </authorList>
    </citation>
    <scope>NUCLEOTIDE SEQUENCE</scope>
    <source>
        <strain evidence="1">DSM 44707</strain>
    </source>
</reference>